<dbReference type="PANTHER" id="PTHR30620:SF77">
    <property type="entry name" value="LYSOSOMAL BETA GLUCOSIDASE-LIKE"/>
    <property type="match status" value="1"/>
</dbReference>
<comment type="caution">
    <text evidence="6">The sequence shown here is derived from an EMBL/GenBank/DDBJ whole genome shotgun (WGS) entry which is preliminary data.</text>
</comment>
<proteinExistence type="predicted"/>
<evidence type="ECO:0000259" key="5">
    <source>
        <dbReference type="Pfam" id="PF18559"/>
    </source>
</evidence>
<organism evidence="6 7">
    <name type="scientific">Algimonas ampicilliniresistens</name>
    <dbReference type="NCBI Taxonomy" id="1298735"/>
    <lineage>
        <taxon>Bacteria</taxon>
        <taxon>Pseudomonadati</taxon>
        <taxon>Pseudomonadota</taxon>
        <taxon>Alphaproteobacteria</taxon>
        <taxon>Maricaulales</taxon>
        <taxon>Robiginitomaculaceae</taxon>
        <taxon>Algimonas</taxon>
    </lineage>
</organism>
<evidence type="ECO:0000313" key="6">
    <source>
        <dbReference type="EMBL" id="GLQ22409.1"/>
    </source>
</evidence>
<dbReference type="RefSeq" id="WP_284386752.1">
    <property type="nucleotide sequence ID" value="NZ_BSNK01000001.1"/>
</dbReference>
<dbReference type="InterPro" id="IPR036881">
    <property type="entry name" value="Glyco_hydro_3_C_sf"/>
</dbReference>
<evidence type="ECO:0000256" key="1">
    <source>
        <dbReference type="ARBA" id="ARBA00022801"/>
    </source>
</evidence>
<dbReference type="Pfam" id="PF18559">
    <property type="entry name" value="Exop_C"/>
    <property type="match status" value="1"/>
</dbReference>
<keyword evidence="1" id="KW-0378">Hydrolase</keyword>
<dbReference type="Gene3D" id="3.40.50.1700">
    <property type="entry name" value="Glycoside hydrolase family 3 C-terminal domain"/>
    <property type="match status" value="1"/>
</dbReference>
<accession>A0ABQ5V6R4</accession>
<dbReference type="Proteomes" id="UP001161391">
    <property type="component" value="Unassembled WGS sequence"/>
</dbReference>
<evidence type="ECO:0000256" key="2">
    <source>
        <dbReference type="SAM" id="SignalP"/>
    </source>
</evidence>
<dbReference type="PRINTS" id="PR00133">
    <property type="entry name" value="GLHYDRLASE3"/>
</dbReference>
<name>A0ABQ5V6R4_9PROT</name>
<keyword evidence="2" id="KW-0732">Signal</keyword>
<dbReference type="InterPro" id="IPR051915">
    <property type="entry name" value="Cellulose_Degrad_GH3"/>
</dbReference>
<dbReference type="PANTHER" id="PTHR30620">
    <property type="entry name" value="PERIPLASMIC BETA-GLUCOSIDASE-RELATED"/>
    <property type="match status" value="1"/>
</dbReference>
<feature type="domain" description="Glycoside hydrolase family 3 N-terminal" evidence="3">
    <location>
        <begin position="74"/>
        <end position="397"/>
    </location>
</feature>
<feature type="domain" description="Glycoside hydrolase family 3 C-terminal" evidence="4">
    <location>
        <begin position="439"/>
        <end position="649"/>
    </location>
</feature>
<reference evidence="6" key="2">
    <citation type="submission" date="2023-01" db="EMBL/GenBank/DDBJ databases">
        <title>Draft genome sequence of Algimonas ampicilliniresistens strain NBRC 108219.</title>
        <authorList>
            <person name="Sun Q."/>
            <person name="Mori K."/>
        </authorList>
    </citation>
    <scope>NUCLEOTIDE SEQUENCE</scope>
    <source>
        <strain evidence="6">NBRC 108219</strain>
    </source>
</reference>
<dbReference type="PROSITE" id="PS51257">
    <property type="entry name" value="PROKAR_LIPOPROTEIN"/>
    <property type="match status" value="1"/>
</dbReference>
<keyword evidence="7" id="KW-1185">Reference proteome</keyword>
<protein>
    <submittedName>
        <fullName evidence="6">Glucan 1,4-beta-glucosidase</fullName>
    </submittedName>
</protein>
<dbReference type="InterPro" id="IPR041443">
    <property type="entry name" value="Exop_C"/>
</dbReference>
<dbReference type="EMBL" id="BSNK01000001">
    <property type="protein sequence ID" value="GLQ22409.1"/>
    <property type="molecule type" value="Genomic_DNA"/>
</dbReference>
<sequence length="837" mass="90075">MKYTENFRQIALVTASVFILTACAPAQSDVVTTEIDVSSSDVSVIHPEKWPEIITAALDPAVEARVDTILTKMTLEQKVGQVIQGDTNSLTPEDVKNYRLGSVLSGGNSAPGDKPYAGTQAWLDAADSYFEASLDPEGVEIAIPIIWGIDAVHGHTNLIGGIVFPHNIGLGAANDPDLIRRISEVTATELNISGHDWTFAPTLAVPQNDRWGRGYEGFSEDPEIVKSYGGMIVEGLQGELGSDGFMGPGKVISTAKHFLGDGGTENGVDQGDARISEEELRDIHLPGYETAIAAGAQSVMASFSSWQGQPMHGQKALMTDVLKGRMNFQGFVVGDWNGHALIPDCTATDCPQSLNAGLDMYMAPDSWKGLYESTLTHVKSGRIPMERLDDAVRRILRAKVNSGIFDKPKPSLRPLAGNEALLGSDEHRNIAREAVRKSMVLLKNNDGTLPLSPSANIHVVGAGADSITKLAGGWTLSWQGRDHVNSDFPNGESFLSALKREAEKAGGRVTFDASGETTPDGTDVIVAVYGEDPYAEFQGDRENVDFVPNDFDTDLLGTYKDAGLSVVSVFISGRPLWANPEINDSDAFVAAWLPGSEPAGITDLLFQTEADYDFTGRLSFSWPKLATQVHLNPHHEGYDPLFELGYGLSLNDTVSIASLSEESGVSADIGEKGVFFEKGMTTQPWRLAVNGSTVDLPFREGGVEVMAYDKSAQEDSLRLTFSDAESTFSIASGYPLDYAREANGAMELSFMSKSLSGPTTVQIGAGCIDLNGCDNFHAVALESDWSETRISLRCATKKGVDLQYMKNAFTVLGEPGLEMAVADVKLKQESSDSIRCD</sequence>
<reference evidence="6" key="1">
    <citation type="journal article" date="2014" name="Int. J. Syst. Evol. Microbiol.">
        <title>Complete genome of a new Firmicutes species belonging to the dominant human colonic microbiota ('Ruminococcus bicirculans') reveals two chromosomes and a selective capacity to utilize plant glucans.</title>
        <authorList>
            <consortium name="NISC Comparative Sequencing Program"/>
            <person name="Wegmann U."/>
            <person name="Louis P."/>
            <person name="Goesmann A."/>
            <person name="Henrissat B."/>
            <person name="Duncan S.H."/>
            <person name="Flint H.J."/>
        </authorList>
    </citation>
    <scope>NUCLEOTIDE SEQUENCE</scope>
    <source>
        <strain evidence="6">NBRC 108219</strain>
    </source>
</reference>
<dbReference type="Gene3D" id="2.60.120.430">
    <property type="entry name" value="Galactose-binding lectin"/>
    <property type="match status" value="1"/>
</dbReference>
<dbReference type="Gene3D" id="3.20.20.300">
    <property type="entry name" value="Glycoside hydrolase, family 3, N-terminal domain"/>
    <property type="match status" value="1"/>
</dbReference>
<dbReference type="InterPro" id="IPR002772">
    <property type="entry name" value="Glyco_hydro_3_C"/>
</dbReference>
<dbReference type="InterPro" id="IPR001764">
    <property type="entry name" value="Glyco_hydro_3_N"/>
</dbReference>
<feature type="signal peptide" evidence="2">
    <location>
        <begin position="1"/>
        <end position="28"/>
    </location>
</feature>
<evidence type="ECO:0000259" key="4">
    <source>
        <dbReference type="Pfam" id="PF01915"/>
    </source>
</evidence>
<evidence type="ECO:0000259" key="3">
    <source>
        <dbReference type="Pfam" id="PF00933"/>
    </source>
</evidence>
<dbReference type="InterPro" id="IPR017853">
    <property type="entry name" value="GH"/>
</dbReference>
<evidence type="ECO:0000313" key="7">
    <source>
        <dbReference type="Proteomes" id="UP001161391"/>
    </source>
</evidence>
<feature type="domain" description="ExoP galactose-binding-like" evidence="5">
    <location>
        <begin position="696"/>
        <end position="826"/>
    </location>
</feature>
<dbReference type="Pfam" id="PF01915">
    <property type="entry name" value="Glyco_hydro_3_C"/>
    <property type="match status" value="1"/>
</dbReference>
<dbReference type="SUPFAM" id="SSF51445">
    <property type="entry name" value="(Trans)glycosidases"/>
    <property type="match status" value="1"/>
</dbReference>
<gene>
    <name evidence="6" type="primary">celD</name>
    <name evidence="6" type="ORF">GCM10007853_02830</name>
</gene>
<feature type="chain" id="PRO_5046693367" evidence="2">
    <location>
        <begin position="29"/>
        <end position="837"/>
    </location>
</feature>
<dbReference type="InterPro" id="IPR036962">
    <property type="entry name" value="Glyco_hydro_3_N_sf"/>
</dbReference>
<dbReference type="Pfam" id="PF00933">
    <property type="entry name" value="Glyco_hydro_3"/>
    <property type="match status" value="1"/>
</dbReference>
<dbReference type="SUPFAM" id="SSF52279">
    <property type="entry name" value="Beta-D-glucan exohydrolase, C-terminal domain"/>
    <property type="match status" value="1"/>
</dbReference>